<dbReference type="GO" id="GO:0050428">
    <property type="term" value="P:3'-phosphoadenosine 5'-phosphosulfate biosynthetic process"/>
    <property type="evidence" value="ECO:0007669"/>
    <property type="project" value="UniProtKB-ARBA"/>
</dbReference>
<dbReference type="PANTHER" id="PTHR11055:SF16">
    <property type="entry name" value="BIFUNCTIONAL 3'-PHOSPHOADENOSINE 5'-PHOSPHOSULFATE SYNTHASE 2"/>
    <property type="match status" value="1"/>
</dbReference>
<dbReference type="SUPFAM" id="SSF52374">
    <property type="entry name" value="Nucleotidylyl transferase"/>
    <property type="match status" value="1"/>
</dbReference>
<dbReference type="InterPro" id="IPR015947">
    <property type="entry name" value="PUA-like_sf"/>
</dbReference>
<dbReference type="NCBIfam" id="TIGR00455">
    <property type="entry name" value="apsK"/>
    <property type="match status" value="1"/>
</dbReference>
<evidence type="ECO:0000256" key="3">
    <source>
        <dbReference type="ARBA" id="ARBA00009290"/>
    </source>
</evidence>
<dbReference type="CDD" id="cd02027">
    <property type="entry name" value="APSK"/>
    <property type="match status" value="1"/>
</dbReference>
<dbReference type="CDD" id="cd00517">
    <property type="entry name" value="ATPS"/>
    <property type="match status" value="1"/>
</dbReference>
<keyword evidence="4" id="KW-0808">Transferase</keyword>
<keyword evidence="6" id="KW-0547">Nucleotide-binding</keyword>
<dbReference type="Pfam" id="PF01747">
    <property type="entry name" value="ATP-sulfurylase"/>
    <property type="match status" value="1"/>
</dbReference>
<gene>
    <name evidence="12" type="primary">LOC115559783</name>
</gene>
<dbReference type="InterPro" id="IPR024951">
    <property type="entry name" value="Sulfurylase_cat_dom"/>
</dbReference>
<evidence type="ECO:0000256" key="8">
    <source>
        <dbReference type="ARBA" id="ARBA00022840"/>
    </source>
</evidence>
<dbReference type="SUPFAM" id="SSF52540">
    <property type="entry name" value="P-loop containing nucleoside triphosphate hydrolases"/>
    <property type="match status" value="1"/>
</dbReference>
<dbReference type="Gene3D" id="3.10.400.10">
    <property type="entry name" value="Sulfate adenylyltransferase"/>
    <property type="match status" value="1"/>
</dbReference>
<comment type="similarity">
    <text evidence="2">In the N-terminal section; belongs to the APS kinase family.</text>
</comment>
<comment type="pathway">
    <text evidence="1">Sulfur metabolism; sulfate assimilation.</text>
</comment>
<reference evidence="12" key="2">
    <citation type="submission" date="2025-09" db="UniProtKB">
        <authorList>
            <consortium name="Ensembl"/>
        </authorList>
    </citation>
    <scope>IDENTIFICATION</scope>
</reference>
<evidence type="ECO:0000256" key="2">
    <source>
        <dbReference type="ARBA" id="ARBA00007268"/>
    </source>
</evidence>
<evidence type="ECO:0000256" key="5">
    <source>
        <dbReference type="ARBA" id="ARBA00022695"/>
    </source>
</evidence>
<dbReference type="HAMAP" id="MF_00065">
    <property type="entry name" value="Adenylyl_sulf_kinase"/>
    <property type="match status" value="1"/>
</dbReference>
<dbReference type="InterPro" id="IPR059117">
    <property type="entry name" value="APS_kinase_dom"/>
</dbReference>
<dbReference type="GO" id="GO:0000103">
    <property type="term" value="P:sulfate assimilation"/>
    <property type="evidence" value="ECO:0007669"/>
    <property type="project" value="UniProtKB-UniPathway"/>
</dbReference>
<dbReference type="Ensembl" id="ENSGMOT00000012914.2">
    <property type="protein sequence ID" value="ENSGMOP00000012582.2"/>
    <property type="gene ID" value="ENSGMOG00000011763.2"/>
</dbReference>
<evidence type="ECO:0000259" key="9">
    <source>
        <dbReference type="Pfam" id="PF01583"/>
    </source>
</evidence>
<dbReference type="Proteomes" id="UP000694546">
    <property type="component" value="Chromosome 15"/>
</dbReference>
<dbReference type="SUPFAM" id="SSF88697">
    <property type="entry name" value="PUA domain-like"/>
    <property type="match status" value="1"/>
</dbReference>
<evidence type="ECO:0000259" key="10">
    <source>
        <dbReference type="Pfam" id="PF01747"/>
    </source>
</evidence>
<dbReference type="Gene3D" id="3.40.50.300">
    <property type="entry name" value="P-loop containing nucleotide triphosphate hydrolases"/>
    <property type="match status" value="1"/>
</dbReference>
<evidence type="ECO:0000313" key="13">
    <source>
        <dbReference type="Proteomes" id="UP000694546"/>
    </source>
</evidence>
<dbReference type="InterPro" id="IPR025980">
    <property type="entry name" value="ATP-Sase_PUA-like_dom"/>
</dbReference>
<dbReference type="NCBIfam" id="TIGR00339">
    <property type="entry name" value="sopT"/>
    <property type="match status" value="1"/>
</dbReference>
<protein>
    <submittedName>
        <fullName evidence="12">3'-phosphoadenosine 5'-phosphosulfate synthase 2a</fullName>
    </submittedName>
</protein>
<dbReference type="Pfam" id="PF01583">
    <property type="entry name" value="APS_kinase"/>
    <property type="match status" value="1"/>
</dbReference>
<dbReference type="GO" id="GO:0005524">
    <property type="term" value="F:ATP binding"/>
    <property type="evidence" value="ECO:0007669"/>
    <property type="project" value="UniProtKB-KW"/>
</dbReference>
<dbReference type="InterPro" id="IPR002891">
    <property type="entry name" value="APS"/>
</dbReference>
<evidence type="ECO:0000256" key="6">
    <source>
        <dbReference type="ARBA" id="ARBA00022741"/>
    </source>
</evidence>
<dbReference type="AlphaFoldDB" id="A0A8C4ZFI6"/>
<keyword evidence="5" id="KW-0548">Nucleotidyltransferase</keyword>
<keyword evidence="13" id="KW-1185">Reference proteome</keyword>
<evidence type="ECO:0000256" key="7">
    <source>
        <dbReference type="ARBA" id="ARBA00022777"/>
    </source>
</evidence>
<dbReference type="InterPro" id="IPR002650">
    <property type="entry name" value="Sulphate_adenylyltransferase"/>
</dbReference>
<feature type="domain" description="ATP-sulfurylase PUA-like" evidence="11">
    <location>
        <begin position="214"/>
        <end position="373"/>
    </location>
</feature>
<dbReference type="Pfam" id="PF14306">
    <property type="entry name" value="PUA_2"/>
    <property type="match status" value="1"/>
</dbReference>
<name>A0A8C4ZFI6_GADMO</name>
<feature type="domain" description="APS kinase" evidence="9">
    <location>
        <begin position="38"/>
        <end position="190"/>
    </location>
</feature>
<evidence type="ECO:0000259" key="11">
    <source>
        <dbReference type="Pfam" id="PF14306"/>
    </source>
</evidence>
<dbReference type="UniPathway" id="UPA00097"/>
<keyword evidence="8" id="KW-0067">ATP-binding</keyword>
<dbReference type="NCBIfam" id="NF003013">
    <property type="entry name" value="PRK03846.1"/>
    <property type="match status" value="1"/>
</dbReference>
<dbReference type="InterPro" id="IPR014729">
    <property type="entry name" value="Rossmann-like_a/b/a_fold"/>
</dbReference>
<dbReference type="InterPro" id="IPR027417">
    <property type="entry name" value="P-loop_NTPase"/>
</dbReference>
<feature type="domain" description="Sulphate adenylyltransferase catalytic" evidence="10">
    <location>
        <begin position="381"/>
        <end position="603"/>
    </location>
</feature>
<dbReference type="GO" id="GO:0004020">
    <property type="term" value="F:adenylylsulfate kinase activity"/>
    <property type="evidence" value="ECO:0007669"/>
    <property type="project" value="InterPro"/>
</dbReference>
<evidence type="ECO:0000256" key="4">
    <source>
        <dbReference type="ARBA" id="ARBA00022679"/>
    </source>
</evidence>
<organism evidence="12 13">
    <name type="scientific">Gadus morhua</name>
    <name type="common">Atlantic cod</name>
    <dbReference type="NCBI Taxonomy" id="8049"/>
    <lineage>
        <taxon>Eukaryota</taxon>
        <taxon>Metazoa</taxon>
        <taxon>Chordata</taxon>
        <taxon>Craniata</taxon>
        <taxon>Vertebrata</taxon>
        <taxon>Euteleostomi</taxon>
        <taxon>Actinopterygii</taxon>
        <taxon>Neopterygii</taxon>
        <taxon>Teleostei</taxon>
        <taxon>Neoteleostei</taxon>
        <taxon>Acanthomorphata</taxon>
        <taxon>Zeiogadaria</taxon>
        <taxon>Gadariae</taxon>
        <taxon>Gadiformes</taxon>
        <taxon>Gadoidei</taxon>
        <taxon>Gadidae</taxon>
        <taxon>Gadus</taxon>
    </lineage>
</organism>
<accession>A0A8C4ZFI6</accession>
<keyword evidence="7" id="KW-0418">Kinase</keyword>
<sequence length="610" mass="68431">MLEGWGGDLNRSTNVVYQAHHVSRNKRGQVVGTRGGFRGCTIWLTGLSGAGKTTLSFALEEFLVSQDIPSYSLDGDNIRHGLNQNLGFSSVDREENIRRVAEVAKLFADAGLVCITSFISPFAKDREEARKIHAAAGLPFFEIFVHASLEVCEGRDVKGLYKKARSGEIKGFTGIDSLYESPEASDLVLKTGELTVNECIDQVLELLREQNIVPSGKLEEVNDLFVPENKRSLAVADAAILPTIHITKLDLEWVQVLSEGWASPLKGFMREREFLQVLHFGTLLDDVAINLTVPIVLPVSTETKQKMDGCAAIALVYQGVRIAILRKPEFYEHRKEERCARQWGTTCPQHPYIKMVMEGGDWLVGGDLEVLERIRWNDGLDKYRLTPLELKQKFKDMKADAIFAFQLRNPVHNGHALLMQDTKRRLLERGYKTPVLLLHPLGGWTKDDDVPLAWRMKQHAAVLEDGVLDPASTIVAIFPSPMMYAGPTEVQWHCRARMIAGANFYIVGRDPAGMPHPETKKDLYEPTHGGKVLTMAPGLTSVEIIPFRVAAYNLTKRAMDFYDKDHAEFEFISGTKMRKMARSGENPPDGFMSPKAWKILTEYYSSLQKD</sequence>
<comment type="similarity">
    <text evidence="3">In the C-terminal section; belongs to the sulfate adenylyltransferase family.</text>
</comment>
<dbReference type="Gene3D" id="3.40.50.620">
    <property type="entry name" value="HUPs"/>
    <property type="match status" value="1"/>
</dbReference>
<reference evidence="12" key="1">
    <citation type="submission" date="2025-08" db="UniProtKB">
        <authorList>
            <consortium name="Ensembl"/>
        </authorList>
    </citation>
    <scope>IDENTIFICATION</scope>
</reference>
<evidence type="ECO:0000313" key="12">
    <source>
        <dbReference type="Ensembl" id="ENSGMOP00000012582.2"/>
    </source>
</evidence>
<evidence type="ECO:0000256" key="1">
    <source>
        <dbReference type="ARBA" id="ARBA00005050"/>
    </source>
</evidence>
<dbReference type="GO" id="GO:0004781">
    <property type="term" value="F:sulfate adenylyltransferase (ATP) activity"/>
    <property type="evidence" value="ECO:0007669"/>
    <property type="project" value="InterPro"/>
</dbReference>
<proteinExistence type="inferred from homology"/>
<dbReference type="PANTHER" id="PTHR11055">
    <property type="entry name" value="BIFUNCTIONAL 3'-PHOSPHOADENOSINE 5'-PHOSPHOSULFATE SYNTHASE"/>
    <property type="match status" value="1"/>
</dbReference>
<dbReference type="GeneTree" id="ENSGT00390000009613"/>